<organism evidence="2 3">
    <name type="scientific">Anaerotruncus massiliensis</name>
    <name type="common">ex Togo et al. 2019</name>
    <dbReference type="NCBI Taxonomy" id="1673720"/>
    <lineage>
        <taxon>Bacteria</taxon>
        <taxon>Bacillati</taxon>
        <taxon>Bacillota</taxon>
        <taxon>Clostridia</taxon>
        <taxon>Eubacteriales</taxon>
        <taxon>Oscillospiraceae</taxon>
        <taxon>Anaerotruncus</taxon>
    </lineage>
</organism>
<reference evidence="2 3" key="1">
    <citation type="submission" date="2020-08" db="EMBL/GenBank/DDBJ databases">
        <authorList>
            <person name="Liu C."/>
            <person name="Sun Q."/>
        </authorList>
    </citation>
    <scope>NUCLEOTIDE SEQUENCE [LARGE SCALE GENOMIC DNA]</scope>
    <source>
        <strain evidence="2 3">22A2-44</strain>
    </source>
</reference>
<comment type="caution">
    <text evidence="2">The sequence shown here is derived from an EMBL/GenBank/DDBJ whole genome shotgun (WGS) entry which is preliminary data.</text>
</comment>
<evidence type="ECO:0000313" key="3">
    <source>
        <dbReference type="Proteomes" id="UP000602181"/>
    </source>
</evidence>
<accession>A0ABR7ABE5</accession>
<dbReference type="Proteomes" id="UP000602181">
    <property type="component" value="Unassembled WGS sequence"/>
</dbReference>
<feature type="non-terminal residue" evidence="2">
    <location>
        <position position="73"/>
    </location>
</feature>
<gene>
    <name evidence="2" type="ORF">H8R05_02405</name>
</gene>
<evidence type="ECO:0000256" key="1">
    <source>
        <dbReference type="SAM" id="MobiDB-lite"/>
    </source>
</evidence>
<protein>
    <submittedName>
        <fullName evidence="2">Uncharacterized protein</fullName>
    </submittedName>
</protein>
<keyword evidence="3" id="KW-1185">Reference proteome</keyword>
<proteinExistence type="predicted"/>
<dbReference type="RefSeq" id="WP_186895802.1">
    <property type="nucleotide sequence ID" value="NZ_JACOIH010000002.1"/>
</dbReference>
<feature type="region of interest" description="Disordered" evidence="1">
    <location>
        <begin position="39"/>
        <end position="73"/>
    </location>
</feature>
<evidence type="ECO:0000313" key="2">
    <source>
        <dbReference type="EMBL" id="MBC3937753.1"/>
    </source>
</evidence>
<name>A0ABR7ABE5_9FIRM</name>
<dbReference type="EMBL" id="JACOIH010000002">
    <property type="protein sequence ID" value="MBC3937753.1"/>
    <property type="molecule type" value="Genomic_DNA"/>
</dbReference>
<sequence length="73" mass="7731">MKSFAYNGGKTWRKSVALLLTVLMLISATSVFSYAEMMDGSSDGMETAGTVSELEKPSAPAEESKPGGEQPPE</sequence>